<dbReference type="NCBIfam" id="TIGR00229">
    <property type="entry name" value="sensory_box"/>
    <property type="match status" value="1"/>
</dbReference>
<dbReference type="SMART" id="SM00448">
    <property type="entry name" value="REC"/>
    <property type="match status" value="1"/>
</dbReference>
<dbReference type="PROSITE" id="PS50109">
    <property type="entry name" value="HIS_KIN"/>
    <property type="match status" value="1"/>
</dbReference>
<organism evidence="12 13">
    <name type="scientific">Solirubrobacter deserti</name>
    <dbReference type="NCBI Taxonomy" id="2282478"/>
    <lineage>
        <taxon>Bacteria</taxon>
        <taxon>Bacillati</taxon>
        <taxon>Actinomycetota</taxon>
        <taxon>Thermoleophilia</taxon>
        <taxon>Solirubrobacterales</taxon>
        <taxon>Solirubrobacteraceae</taxon>
        <taxon>Solirubrobacter</taxon>
    </lineage>
</organism>
<dbReference type="InterPro" id="IPR013656">
    <property type="entry name" value="PAS_4"/>
</dbReference>
<dbReference type="InterPro" id="IPR004358">
    <property type="entry name" value="Sig_transdc_His_kin-like_C"/>
</dbReference>
<keyword evidence="12" id="KW-0547">Nucleotide-binding</keyword>
<proteinExistence type="predicted"/>
<dbReference type="SUPFAM" id="SSF55874">
    <property type="entry name" value="ATPase domain of HSP90 chaperone/DNA topoisomerase II/histidine kinase"/>
    <property type="match status" value="1"/>
</dbReference>
<dbReference type="PROSITE" id="PS50110">
    <property type="entry name" value="RESPONSE_REGULATORY"/>
    <property type="match status" value="1"/>
</dbReference>
<evidence type="ECO:0000256" key="4">
    <source>
        <dbReference type="ARBA" id="ARBA00022553"/>
    </source>
</evidence>
<dbReference type="Pfam" id="PF08448">
    <property type="entry name" value="PAS_4"/>
    <property type="match status" value="1"/>
</dbReference>
<dbReference type="InterPro" id="IPR011006">
    <property type="entry name" value="CheY-like_superfamily"/>
</dbReference>
<evidence type="ECO:0000256" key="7">
    <source>
        <dbReference type="ARBA" id="ARBA00023012"/>
    </source>
</evidence>
<dbReference type="Gene3D" id="3.30.450.20">
    <property type="entry name" value="PAS domain"/>
    <property type="match status" value="1"/>
</dbReference>
<evidence type="ECO:0000313" key="12">
    <source>
        <dbReference type="EMBL" id="MDA0141859.1"/>
    </source>
</evidence>
<evidence type="ECO:0000256" key="2">
    <source>
        <dbReference type="ARBA" id="ARBA00004236"/>
    </source>
</evidence>
<reference evidence="12" key="1">
    <citation type="submission" date="2022-10" db="EMBL/GenBank/DDBJ databases">
        <title>The WGS of Solirubrobacter sp. CPCC 204708.</title>
        <authorList>
            <person name="Jiang Z."/>
        </authorList>
    </citation>
    <scope>NUCLEOTIDE SEQUENCE</scope>
    <source>
        <strain evidence="12">CPCC 204708</strain>
    </source>
</reference>
<evidence type="ECO:0000256" key="8">
    <source>
        <dbReference type="PROSITE-ProRule" id="PRU00169"/>
    </source>
</evidence>
<sequence>MSDGLIRSLVDSAATLVFVKDPDGRYLFVNRRFEARFGLAPGEAVGCTDFDLFPHAAAAAYTGNDRAVLRSGRALEVEEPTEAGDGRWLSNKFPLLDEGGAVYALGGIASDISARTGRLLHVSHELRTPLNAILGFGQLLALEPLPATAQSNVDRILHAGRHLLAVVEDVLEAPRVAIEPVHAPEPLAEALELVRPLARERGIELSADLHGGMHRWCAADRRRLAQALLNLLANAVKYNRRGGVVRVTMRVSGGTLRYLVTDTGPGLDPAQQRRVFEPFARLAPDDEGTGLGLPLSRSLVEAMGGRLGIQHSAPGEGSTFLVELPLVAAPPAATDAGVAGDLPPLKVLYVDDDRSSLELVRDLLTTAELTPAMEGAIVVDRAARHRPDVILLDLHLPDVAGEEVLRRLRADPRTRAIPVVVLSADATPPRLDVEGYVTKPLDVGALVDAVRAALKA</sequence>
<dbReference type="PROSITE" id="PS50112">
    <property type="entry name" value="PAS"/>
    <property type="match status" value="1"/>
</dbReference>
<dbReference type="SUPFAM" id="SSF52172">
    <property type="entry name" value="CheY-like"/>
    <property type="match status" value="1"/>
</dbReference>
<dbReference type="Gene3D" id="1.10.287.130">
    <property type="match status" value="1"/>
</dbReference>
<comment type="subcellular location">
    <subcellularLocation>
        <location evidence="2">Cell membrane</location>
    </subcellularLocation>
</comment>
<dbReference type="EC" id="2.7.13.3" evidence="3"/>
<dbReference type="InterPro" id="IPR036890">
    <property type="entry name" value="HATPase_C_sf"/>
</dbReference>
<feature type="domain" description="PAS" evidence="11">
    <location>
        <begin position="2"/>
        <end position="46"/>
    </location>
</feature>
<name>A0ABT4RTF6_9ACTN</name>
<keyword evidence="12" id="KW-0067">ATP-binding</keyword>
<dbReference type="PANTHER" id="PTHR43047">
    <property type="entry name" value="TWO-COMPONENT HISTIDINE PROTEIN KINASE"/>
    <property type="match status" value="1"/>
</dbReference>
<dbReference type="SMART" id="SM00387">
    <property type="entry name" value="HATPase_c"/>
    <property type="match status" value="1"/>
</dbReference>
<dbReference type="PANTHER" id="PTHR43047:SF72">
    <property type="entry name" value="OSMOSENSING HISTIDINE PROTEIN KINASE SLN1"/>
    <property type="match status" value="1"/>
</dbReference>
<dbReference type="InterPro" id="IPR035965">
    <property type="entry name" value="PAS-like_dom_sf"/>
</dbReference>
<keyword evidence="6" id="KW-0418">Kinase</keyword>
<dbReference type="Pfam" id="PF00512">
    <property type="entry name" value="HisKA"/>
    <property type="match status" value="1"/>
</dbReference>
<dbReference type="InterPro" id="IPR001789">
    <property type="entry name" value="Sig_transdc_resp-reg_receiver"/>
</dbReference>
<evidence type="ECO:0000256" key="3">
    <source>
        <dbReference type="ARBA" id="ARBA00012438"/>
    </source>
</evidence>
<dbReference type="Proteomes" id="UP001147700">
    <property type="component" value="Unassembled WGS sequence"/>
</dbReference>
<dbReference type="RefSeq" id="WP_202958400.1">
    <property type="nucleotide sequence ID" value="NZ_JAPCID010000067.1"/>
</dbReference>
<dbReference type="PRINTS" id="PR00344">
    <property type="entry name" value="BCTRLSENSOR"/>
</dbReference>
<accession>A0ABT4RTF6</accession>
<keyword evidence="5" id="KW-0808">Transferase</keyword>
<evidence type="ECO:0000259" key="11">
    <source>
        <dbReference type="PROSITE" id="PS50112"/>
    </source>
</evidence>
<dbReference type="InterPro" id="IPR036097">
    <property type="entry name" value="HisK_dim/P_sf"/>
</dbReference>
<dbReference type="SMART" id="SM00388">
    <property type="entry name" value="HisKA"/>
    <property type="match status" value="1"/>
</dbReference>
<evidence type="ECO:0000259" key="10">
    <source>
        <dbReference type="PROSITE" id="PS50110"/>
    </source>
</evidence>
<dbReference type="SUPFAM" id="SSF47384">
    <property type="entry name" value="Homodimeric domain of signal transducing histidine kinase"/>
    <property type="match status" value="1"/>
</dbReference>
<evidence type="ECO:0000256" key="6">
    <source>
        <dbReference type="ARBA" id="ARBA00022777"/>
    </source>
</evidence>
<dbReference type="SUPFAM" id="SSF55785">
    <property type="entry name" value="PYP-like sensor domain (PAS domain)"/>
    <property type="match status" value="1"/>
</dbReference>
<comment type="catalytic activity">
    <reaction evidence="1">
        <text>ATP + protein L-histidine = ADP + protein N-phospho-L-histidine.</text>
        <dbReference type="EC" id="2.7.13.3"/>
    </reaction>
</comment>
<gene>
    <name evidence="12" type="ORF">OJ962_30480</name>
</gene>
<keyword evidence="4 8" id="KW-0597">Phosphoprotein</keyword>
<feature type="domain" description="Response regulatory" evidence="10">
    <location>
        <begin position="346"/>
        <end position="454"/>
    </location>
</feature>
<comment type="caution">
    <text evidence="12">The sequence shown here is derived from an EMBL/GenBank/DDBJ whole genome shotgun (WGS) entry which is preliminary data.</text>
</comment>
<dbReference type="EMBL" id="JAPCID010000067">
    <property type="protein sequence ID" value="MDA0141859.1"/>
    <property type="molecule type" value="Genomic_DNA"/>
</dbReference>
<dbReference type="Gene3D" id="3.30.565.10">
    <property type="entry name" value="Histidine kinase-like ATPase, C-terminal domain"/>
    <property type="match status" value="1"/>
</dbReference>
<dbReference type="GO" id="GO:0005524">
    <property type="term" value="F:ATP binding"/>
    <property type="evidence" value="ECO:0007669"/>
    <property type="project" value="UniProtKB-KW"/>
</dbReference>
<feature type="modified residue" description="4-aspartylphosphate" evidence="8">
    <location>
        <position position="393"/>
    </location>
</feature>
<dbReference type="Gene3D" id="3.40.50.2300">
    <property type="match status" value="1"/>
</dbReference>
<evidence type="ECO:0000259" key="9">
    <source>
        <dbReference type="PROSITE" id="PS50109"/>
    </source>
</evidence>
<evidence type="ECO:0000313" key="13">
    <source>
        <dbReference type="Proteomes" id="UP001147700"/>
    </source>
</evidence>
<feature type="domain" description="Histidine kinase" evidence="9">
    <location>
        <begin position="121"/>
        <end position="328"/>
    </location>
</feature>
<dbReference type="SMART" id="SM00091">
    <property type="entry name" value="PAS"/>
    <property type="match status" value="1"/>
</dbReference>
<dbReference type="InterPro" id="IPR005467">
    <property type="entry name" value="His_kinase_dom"/>
</dbReference>
<dbReference type="InterPro" id="IPR003594">
    <property type="entry name" value="HATPase_dom"/>
</dbReference>
<dbReference type="Pfam" id="PF00072">
    <property type="entry name" value="Response_reg"/>
    <property type="match status" value="1"/>
</dbReference>
<keyword evidence="7" id="KW-0902">Two-component regulatory system</keyword>
<evidence type="ECO:0000256" key="5">
    <source>
        <dbReference type="ARBA" id="ARBA00022679"/>
    </source>
</evidence>
<dbReference type="InterPro" id="IPR000014">
    <property type="entry name" value="PAS"/>
</dbReference>
<evidence type="ECO:0000256" key="1">
    <source>
        <dbReference type="ARBA" id="ARBA00000085"/>
    </source>
</evidence>
<dbReference type="CDD" id="cd00082">
    <property type="entry name" value="HisKA"/>
    <property type="match status" value="1"/>
</dbReference>
<dbReference type="Pfam" id="PF02518">
    <property type="entry name" value="HATPase_c"/>
    <property type="match status" value="1"/>
</dbReference>
<protein>
    <recommendedName>
        <fullName evidence="3">histidine kinase</fullName>
        <ecNumber evidence="3">2.7.13.3</ecNumber>
    </recommendedName>
</protein>
<dbReference type="InterPro" id="IPR003661">
    <property type="entry name" value="HisK_dim/P_dom"/>
</dbReference>
<keyword evidence="13" id="KW-1185">Reference proteome</keyword>
<dbReference type="CDD" id="cd00130">
    <property type="entry name" value="PAS"/>
    <property type="match status" value="1"/>
</dbReference>